<dbReference type="EMBL" id="JAGQLJ010000013">
    <property type="protein sequence ID" value="MCA9380781.1"/>
    <property type="molecule type" value="Genomic_DNA"/>
</dbReference>
<evidence type="ECO:0000313" key="6">
    <source>
        <dbReference type="Proteomes" id="UP000775877"/>
    </source>
</evidence>
<reference evidence="5" key="1">
    <citation type="submission" date="2020-04" db="EMBL/GenBank/DDBJ databases">
        <authorList>
            <person name="Zhang T."/>
        </authorList>
    </citation>
    <scope>NUCLEOTIDE SEQUENCE</scope>
    <source>
        <strain evidence="5">HKST-UBA13</strain>
    </source>
</reference>
<reference evidence="5" key="2">
    <citation type="journal article" date="2021" name="Microbiome">
        <title>Successional dynamics and alternative stable states in a saline activated sludge microbial community over 9 years.</title>
        <authorList>
            <person name="Wang Y."/>
            <person name="Ye J."/>
            <person name="Ju F."/>
            <person name="Liu L."/>
            <person name="Boyd J.A."/>
            <person name="Deng Y."/>
            <person name="Parks D.H."/>
            <person name="Jiang X."/>
            <person name="Yin X."/>
            <person name="Woodcroft B.J."/>
            <person name="Tyson G.W."/>
            <person name="Hugenholtz P."/>
            <person name="Polz M.F."/>
            <person name="Zhang T."/>
        </authorList>
    </citation>
    <scope>NUCLEOTIDE SEQUENCE</scope>
    <source>
        <strain evidence="5">HKST-UBA13</strain>
    </source>
</reference>
<dbReference type="GO" id="GO:0003735">
    <property type="term" value="F:structural constituent of ribosome"/>
    <property type="evidence" value="ECO:0007669"/>
    <property type="project" value="InterPro"/>
</dbReference>
<comment type="similarity">
    <text evidence="1">Belongs to the bacterial ribosomal protein bL35 family.</text>
</comment>
<keyword evidence="2 5" id="KW-0689">Ribosomal protein</keyword>
<feature type="compositionally biased region" description="Basic residues" evidence="4">
    <location>
        <begin position="1"/>
        <end position="17"/>
    </location>
</feature>
<name>A0A955IAI3_9BACT</name>
<comment type="caution">
    <text evidence="5">The sequence shown here is derived from an EMBL/GenBank/DDBJ whole genome shotgun (WGS) entry which is preliminary data.</text>
</comment>
<dbReference type="GO" id="GO:1990904">
    <property type="term" value="C:ribonucleoprotein complex"/>
    <property type="evidence" value="ECO:0007669"/>
    <property type="project" value="UniProtKB-KW"/>
</dbReference>
<evidence type="ECO:0000313" key="5">
    <source>
        <dbReference type="EMBL" id="MCA9380781.1"/>
    </source>
</evidence>
<dbReference type="Gene3D" id="4.10.410.60">
    <property type="match status" value="1"/>
</dbReference>
<dbReference type="GO" id="GO:0006412">
    <property type="term" value="P:translation"/>
    <property type="evidence" value="ECO:0007669"/>
    <property type="project" value="InterPro"/>
</dbReference>
<evidence type="ECO:0000256" key="1">
    <source>
        <dbReference type="ARBA" id="ARBA00006598"/>
    </source>
</evidence>
<keyword evidence="3" id="KW-0687">Ribonucleoprotein</keyword>
<proteinExistence type="inferred from homology"/>
<dbReference type="Pfam" id="PF01632">
    <property type="entry name" value="Ribosomal_L35p"/>
    <property type="match status" value="1"/>
</dbReference>
<gene>
    <name evidence="5" type="ORF">KC678_00765</name>
</gene>
<evidence type="ECO:0000256" key="4">
    <source>
        <dbReference type="SAM" id="MobiDB-lite"/>
    </source>
</evidence>
<feature type="region of interest" description="Disordered" evidence="4">
    <location>
        <begin position="1"/>
        <end position="68"/>
    </location>
</feature>
<feature type="compositionally biased region" description="Polar residues" evidence="4">
    <location>
        <begin position="37"/>
        <end position="50"/>
    </location>
</feature>
<dbReference type="SUPFAM" id="SSF143034">
    <property type="entry name" value="L35p-like"/>
    <property type="match status" value="1"/>
</dbReference>
<dbReference type="AlphaFoldDB" id="A0A955IAI3"/>
<organism evidence="5 6">
    <name type="scientific">Candidatus Dojkabacteria bacterium</name>
    <dbReference type="NCBI Taxonomy" id="2099670"/>
    <lineage>
        <taxon>Bacteria</taxon>
        <taxon>Candidatus Dojkabacteria</taxon>
    </lineage>
</organism>
<sequence length="68" mass="7740">MKKNKAKTHKSTAKRFKITGSGKVTRVSRSNRKQRFARNTNSKATNSDTKQLPLARVEANKVKKLLQK</sequence>
<accession>A0A955IAI3</accession>
<evidence type="ECO:0000256" key="2">
    <source>
        <dbReference type="ARBA" id="ARBA00022980"/>
    </source>
</evidence>
<dbReference type="InterPro" id="IPR021137">
    <property type="entry name" value="Ribosomal_bL35-like"/>
</dbReference>
<dbReference type="GO" id="GO:0005840">
    <property type="term" value="C:ribosome"/>
    <property type="evidence" value="ECO:0007669"/>
    <property type="project" value="UniProtKB-KW"/>
</dbReference>
<dbReference type="InterPro" id="IPR037229">
    <property type="entry name" value="Ribosomal_bL35_sf"/>
</dbReference>
<dbReference type="Proteomes" id="UP000775877">
    <property type="component" value="Unassembled WGS sequence"/>
</dbReference>
<evidence type="ECO:0000256" key="3">
    <source>
        <dbReference type="ARBA" id="ARBA00023274"/>
    </source>
</evidence>
<protein>
    <submittedName>
        <fullName evidence="5">50S ribosomal protein L35</fullName>
    </submittedName>
</protein>